<comment type="caution">
    <text evidence="1">The sequence shown here is derived from an EMBL/GenBank/DDBJ whole genome shotgun (WGS) entry which is preliminary data.</text>
</comment>
<proteinExistence type="predicted"/>
<gene>
    <name evidence="1" type="ORF">RISK_002004</name>
</gene>
<organism evidence="1 2">
    <name type="scientific">Rhodopirellula islandica</name>
    <dbReference type="NCBI Taxonomy" id="595434"/>
    <lineage>
        <taxon>Bacteria</taxon>
        <taxon>Pseudomonadati</taxon>
        <taxon>Planctomycetota</taxon>
        <taxon>Planctomycetia</taxon>
        <taxon>Pirellulales</taxon>
        <taxon>Pirellulaceae</taxon>
        <taxon>Rhodopirellula</taxon>
    </lineage>
</organism>
<evidence type="ECO:0000313" key="1">
    <source>
        <dbReference type="EMBL" id="KLU06153.1"/>
    </source>
</evidence>
<reference evidence="1" key="1">
    <citation type="submission" date="2015-05" db="EMBL/GenBank/DDBJ databases">
        <title>Permanent draft genome of Rhodopirellula islandicus K833.</title>
        <authorList>
            <person name="Kizina J."/>
            <person name="Richter M."/>
            <person name="Glockner F.O."/>
            <person name="Harder J."/>
        </authorList>
    </citation>
    <scope>NUCLEOTIDE SEQUENCE [LARGE SCALE GENOMIC DNA]</scope>
    <source>
        <strain evidence="1">K833</strain>
    </source>
</reference>
<protein>
    <submittedName>
        <fullName evidence="1">Uncharacterized protein</fullName>
    </submittedName>
</protein>
<dbReference type="Proteomes" id="UP000036367">
    <property type="component" value="Unassembled WGS sequence"/>
</dbReference>
<evidence type="ECO:0000313" key="2">
    <source>
        <dbReference type="Proteomes" id="UP000036367"/>
    </source>
</evidence>
<keyword evidence="2" id="KW-1185">Reference proteome</keyword>
<sequence>MAVHGRRPGWGRQWDAVRCPAHASGFQFDGFGSPSYDEYEYEYELRATS</sequence>
<accession>A0A0J1BI67</accession>
<dbReference type="AlphaFoldDB" id="A0A0J1BI67"/>
<dbReference type="EMBL" id="LECT01000016">
    <property type="protein sequence ID" value="KLU06153.1"/>
    <property type="molecule type" value="Genomic_DNA"/>
</dbReference>
<name>A0A0J1BI67_RHOIS</name>
<dbReference type="PATRIC" id="fig|595434.4.peg.1922"/>